<dbReference type="SFLD" id="SFLDG01150">
    <property type="entry name" value="Main.1:_Beta-like"/>
    <property type="match status" value="1"/>
</dbReference>
<accession>A0A6I6MUK5</accession>
<dbReference type="Pfam" id="PF00043">
    <property type="entry name" value="GST_C"/>
    <property type="match status" value="1"/>
</dbReference>
<reference evidence="4" key="1">
    <citation type="submission" date="2019-12" db="EMBL/GenBank/DDBJ databases">
        <title>Complete genome of Terracaulis silvestris 0127_4.</title>
        <authorList>
            <person name="Vieira S."/>
            <person name="Riedel T."/>
            <person name="Sproer C."/>
            <person name="Pascual J."/>
            <person name="Boedeker C."/>
            <person name="Overmann J."/>
        </authorList>
    </citation>
    <scope>NUCLEOTIDE SEQUENCE [LARGE SCALE GENOMIC DNA]</scope>
    <source>
        <strain evidence="4">0127_4</strain>
    </source>
</reference>
<dbReference type="PROSITE" id="PS50404">
    <property type="entry name" value="GST_NTER"/>
    <property type="match status" value="1"/>
</dbReference>
<keyword evidence="3" id="KW-0808">Transferase</keyword>
<feature type="domain" description="GST N-terminal" evidence="1">
    <location>
        <begin position="1"/>
        <end position="82"/>
    </location>
</feature>
<dbReference type="KEGG" id="tsv:DSM104635_03297"/>
<dbReference type="PANTHER" id="PTHR44051">
    <property type="entry name" value="GLUTATHIONE S-TRANSFERASE-RELATED"/>
    <property type="match status" value="1"/>
</dbReference>
<dbReference type="Proteomes" id="UP000431269">
    <property type="component" value="Chromosome"/>
</dbReference>
<dbReference type="InterPro" id="IPR036282">
    <property type="entry name" value="Glutathione-S-Trfase_C_sf"/>
</dbReference>
<dbReference type="RefSeq" id="WP_158767223.1">
    <property type="nucleotide sequence ID" value="NZ_CP047045.1"/>
</dbReference>
<dbReference type="InterPro" id="IPR036249">
    <property type="entry name" value="Thioredoxin-like_sf"/>
</dbReference>
<evidence type="ECO:0000259" key="2">
    <source>
        <dbReference type="PROSITE" id="PS50405"/>
    </source>
</evidence>
<organism evidence="3 4">
    <name type="scientific">Terricaulis silvestris</name>
    <dbReference type="NCBI Taxonomy" id="2686094"/>
    <lineage>
        <taxon>Bacteria</taxon>
        <taxon>Pseudomonadati</taxon>
        <taxon>Pseudomonadota</taxon>
        <taxon>Alphaproteobacteria</taxon>
        <taxon>Caulobacterales</taxon>
        <taxon>Caulobacteraceae</taxon>
        <taxon>Terricaulis</taxon>
    </lineage>
</organism>
<dbReference type="Pfam" id="PF13409">
    <property type="entry name" value="GST_N_2"/>
    <property type="match status" value="1"/>
</dbReference>
<dbReference type="InterPro" id="IPR040079">
    <property type="entry name" value="Glutathione_S-Trfase"/>
</dbReference>
<evidence type="ECO:0000313" key="3">
    <source>
        <dbReference type="EMBL" id="QGZ96437.1"/>
    </source>
</evidence>
<dbReference type="Gene3D" id="1.20.1050.10">
    <property type="match status" value="1"/>
</dbReference>
<dbReference type="InterPro" id="IPR004045">
    <property type="entry name" value="Glutathione_S-Trfase_N"/>
</dbReference>
<gene>
    <name evidence="3" type="primary">gstB_3</name>
    <name evidence="3" type="ORF">DSM104635_03297</name>
</gene>
<sequence length="201" mass="22421">MKLFYASGACSLAPHIVIREAGLDVELDKVSFGAERRTADGRNFYDINPQGAVPALELDNGEVLTEAQVLIQYLASLAPAKNLAPQDGMARWRLLETLNFIATELHKGTSPLFKKPLPEVREAAVKNLVNRFGLLDGKLGDKPYLLGDFTIADAYAFVMLRWARAFEIDLSSLPRLQSYYQRVQQRPAVQQTLQEEDLPTS</sequence>
<dbReference type="EMBL" id="CP047045">
    <property type="protein sequence ID" value="QGZ96437.1"/>
    <property type="molecule type" value="Genomic_DNA"/>
</dbReference>
<dbReference type="GO" id="GO:0004364">
    <property type="term" value="F:glutathione transferase activity"/>
    <property type="evidence" value="ECO:0007669"/>
    <property type="project" value="UniProtKB-EC"/>
</dbReference>
<dbReference type="SUPFAM" id="SSF47616">
    <property type="entry name" value="GST C-terminal domain-like"/>
    <property type="match status" value="1"/>
</dbReference>
<keyword evidence="4" id="KW-1185">Reference proteome</keyword>
<dbReference type="PROSITE" id="PS50405">
    <property type="entry name" value="GST_CTER"/>
    <property type="match status" value="1"/>
</dbReference>
<dbReference type="AlphaFoldDB" id="A0A6I6MUK5"/>
<name>A0A6I6MUK5_9CAUL</name>
<evidence type="ECO:0000313" key="4">
    <source>
        <dbReference type="Proteomes" id="UP000431269"/>
    </source>
</evidence>
<dbReference type="PANTHER" id="PTHR44051:SF8">
    <property type="entry name" value="GLUTATHIONE S-TRANSFERASE GSTA"/>
    <property type="match status" value="1"/>
</dbReference>
<dbReference type="SFLD" id="SFLDS00019">
    <property type="entry name" value="Glutathione_Transferase_(cytos"/>
    <property type="match status" value="1"/>
</dbReference>
<dbReference type="NCBIfam" id="NF007831">
    <property type="entry name" value="PRK10542.1"/>
    <property type="match status" value="1"/>
</dbReference>
<dbReference type="InterPro" id="IPR004046">
    <property type="entry name" value="GST_C"/>
</dbReference>
<feature type="domain" description="GST C-terminal" evidence="2">
    <location>
        <begin position="87"/>
        <end position="201"/>
    </location>
</feature>
<proteinExistence type="predicted"/>
<dbReference type="CDD" id="cd03188">
    <property type="entry name" value="GST_C_Beta"/>
    <property type="match status" value="1"/>
</dbReference>
<protein>
    <submittedName>
        <fullName evidence="3">Glutathione S-transferase GST-6.0</fullName>
        <ecNumber evidence="3">2.5.1.18</ecNumber>
    </submittedName>
</protein>
<dbReference type="CDD" id="cd03057">
    <property type="entry name" value="GST_N_Beta"/>
    <property type="match status" value="1"/>
</dbReference>
<dbReference type="EC" id="2.5.1.18" evidence="3"/>
<dbReference type="Gene3D" id="3.40.30.10">
    <property type="entry name" value="Glutaredoxin"/>
    <property type="match status" value="1"/>
</dbReference>
<dbReference type="SFLD" id="SFLDG00358">
    <property type="entry name" value="Main_(cytGST)"/>
    <property type="match status" value="1"/>
</dbReference>
<dbReference type="InterPro" id="IPR010987">
    <property type="entry name" value="Glutathione-S-Trfase_C-like"/>
</dbReference>
<dbReference type="SUPFAM" id="SSF52833">
    <property type="entry name" value="Thioredoxin-like"/>
    <property type="match status" value="1"/>
</dbReference>
<evidence type="ECO:0000259" key="1">
    <source>
        <dbReference type="PROSITE" id="PS50404"/>
    </source>
</evidence>